<dbReference type="AlphaFoldDB" id="A0ABD3KMA0"/>
<dbReference type="SMART" id="SM00271">
    <property type="entry name" value="DnaJ"/>
    <property type="match status" value="1"/>
</dbReference>
<sequence length="170" mass="19376">MTCAAGLMGKNGSSWIQLKNNERTLMKKRMACKDEVRVLRIHRGASESEVKKAFRQLALQYHPDVCRGSNCKVHFHQINEAYETSEFYCALWVTILLANRGSFSMFLMPIVMSNLRGESNGTQMYESGDQGINEPMRGTKTPQDQPPLIKIHNFSKKIISWKRKTALGVH</sequence>
<organism evidence="2 3">
    <name type="scientific">Eucalyptus globulus</name>
    <name type="common">Tasmanian blue gum</name>
    <dbReference type="NCBI Taxonomy" id="34317"/>
    <lineage>
        <taxon>Eukaryota</taxon>
        <taxon>Viridiplantae</taxon>
        <taxon>Streptophyta</taxon>
        <taxon>Embryophyta</taxon>
        <taxon>Tracheophyta</taxon>
        <taxon>Spermatophyta</taxon>
        <taxon>Magnoliopsida</taxon>
        <taxon>eudicotyledons</taxon>
        <taxon>Gunneridae</taxon>
        <taxon>Pentapetalae</taxon>
        <taxon>rosids</taxon>
        <taxon>malvids</taxon>
        <taxon>Myrtales</taxon>
        <taxon>Myrtaceae</taxon>
        <taxon>Myrtoideae</taxon>
        <taxon>Eucalypteae</taxon>
        <taxon>Eucalyptus</taxon>
    </lineage>
</organism>
<evidence type="ECO:0000313" key="2">
    <source>
        <dbReference type="EMBL" id="KAL3736905.1"/>
    </source>
</evidence>
<comment type="caution">
    <text evidence="2">The sequence shown here is derived from an EMBL/GenBank/DDBJ whole genome shotgun (WGS) entry which is preliminary data.</text>
</comment>
<dbReference type="PROSITE" id="PS50076">
    <property type="entry name" value="DNAJ_2"/>
    <property type="match status" value="1"/>
</dbReference>
<dbReference type="PRINTS" id="PR00625">
    <property type="entry name" value="JDOMAIN"/>
</dbReference>
<evidence type="ECO:0000259" key="1">
    <source>
        <dbReference type="PROSITE" id="PS50076"/>
    </source>
</evidence>
<gene>
    <name evidence="2" type="ORF">ACJRO7_025782</name>
</gene>
<reference evidence="2 3" key="1">
    <citation type="submission" date="2024-11" db="EMBL/GenBank/DDBJ databases">
        <title>Chromosome-level genome assembly of Eucalyptus globulus Labill. provides insights into its genome evolution.</title>
        <authorList>
            <person name="Li X."/>
        </authorList>
    </citation>
    <scope>NUCLEOTIDE SEQUENCE [LARGE SCALE GENOMIC DNA]</scope>
    <source>
        <strain evidence="2">CL2024</strain>
        <tissue evidence="2">Fresh tender leaves</tissue>
    </source>
</reference>
<protein>
    <recommendedName>
        <fullName evidence="1">J domain-containing protein</fullName>
    </recommendedName>
</protein>
<dbReference type="InterPro" id="IPR050817">
    <property type="entry name" value="DjlA_DnaK_co-chaperone"/>
</dbReference>
<proteinExistence type="predicted"/>
<dbReference type="Pfam" id="PF00226">
    <property type="entry name" value="DnaJ"/>
    <property type="match status" value="1"/>
</dbReference>
<keyword evidence="3" id="KW-1185">Reference proteome</keyword>
<dbReference type="Proteomes" id="UP001634007">
    <property type="component" value="Unassembled WGS sequence"/>
</dbReference>
<dbReference type="SUPFAM" id="SSF46565">
    <property type="entry name" value="Chaperone J-domain"/>
    <property type="match status" value="1"/>
</dbReference>
<dbReference type="InterPro" id="IPR036869">
    <property type="entry name" value="J_dom_sf"/>
</dbReference>
<name>A0ABD3KMA0_EUCGL</name>
<evidence type="ECO:0000313" key="3">
    <source>
        <dbReference type="Proteomes" id="UP001634007"/>
    </source>
</evidence>
<dbReference type="CDD" id="cd06257">
    <property type="entry name" value="DnaJ"/>
    <property type="match status" value="1"/>
</dbReference>
<dbReference type="EMBL" id="JBJKBG010000006">
    <property type="protein sequence ID" value="KAL3736905.1"/>
    <property type="molecule type" value="Genomic_DNA"/>
</dbReference>
<dbReference type="PANTHER" id="PTHR24074">
    <property type="entry name" value="CO-CHAPERONE PROTEIN DJLA"/>
    <property type="match status" value="1"/>
</dbReference>
<feature type="domain" description="J" evidence="1">
    <location>
        <begin position="34"/>
        <end position="107"/>
    </location>
</feature>
<dbReference type="InterPro" id="IPR001623">
    <property type="entry name" value="DnaJ_domain"/>
</dbReference>
<accession>A0ABD3KMA0</accession>
<dbReference type="Gene3D" id="1.10.287.110">
    <property type="entry name" value="DnaJ domain"/>
    <property type="match status" value="1"/>
</dbReference>